<reference evidence="2" key="2">
    <citation type="submission" date="2021-08" db="EMBL/GenBank/DDBJ databases">
        <authorList>
            <person name="Gostincar C."/>
            <person name="Sun X."/>
            <person name="Song Z."/>
            <person name="Gunde-Cimerman N."/>
        </authorList>
    </citation>
    <scope>NUCLEOTIDE SEQUENCE</scope>
    <source>
        <strain evidence="2">EXF-9298</strain>
    </source>
</reference>
<proteinExistence type="predicted"/>
<protein>
    <recommendedName>
        <fullName evidence="1">F-box domain-containing protein</fullName>
    </recommendedName>
</protein>
<dbReference type="InterPro" id="IPR032675">
    <property type="entry name" value="LRR_dom_sf"/>
</dbReference>
<dbReference type="Pfam" id="PF12937">
    <property type="entry name" value="F-box-like"/>
    <property type="match status" value="1"/>
</dbReference>
<dbReference type="SUPFAM" id="SSF81383">
    <property type="entry name" value="F-box domain"/>
    <property type="match status" value="1"/>
</dbReference>
<dbReference type="Gene3D" id="3.80.10.10">
    <property type="entry name" value="Ribonuclease Inhibitor"/>
    <property type="match status" value="1"/>
</dbReference>
<reference evidence="2" key="1">
    <citation type="journal article" date="2021" name="J Fungi (Basel)">
        <title>Virulence traits and population genomics of the black yeast Aureobasidium melanogenum.</title>
        <authorList>
            <person name="Cernosa A."/>
            <person name="Sun X."/>
            <person name="Gostincar C."/>
            <person name="Fang C."/>
            <person name="Gunde-Cimerman N."/>
            <person name="Song Z."/>
        </authorList>
    </citation>
    <scope>NUCLEOTIDE SEQUENCE</scope>
    <source>
        <strain evidence="2">EXF-9298</strain>
    </source>
</reference>
<feature type="domain" description="F-box" evidence="1">
    <location>
        <begin position="13"/>
        <end position="57"/>
    </location>
</feature>
<dbReference type="Proteomes" id="UP000729357">
    <property type="component" value="Unassembled WGS sequence"/>
</dbReference>
<dbReference type="InterPro" id="IPR036047">
    <property type="entry name" value="F-box-like_dom_sf"/>
</dbReference>
<sequence>MALYSQHQGAPSFETLPPELQQNIFGYLENDSATLLIAIRVSKAWYHDCIGLLWHESTQKRLIKVPTPDRRQHYANLILDLDVDDDLSHGLCDGLEFPALKIIRFMEGSFPVSKLRRCLQKGLHTIHYTDCEPDEATLEMLEPCPNQVEELEIMMPDSSNVSPDQFMSFLQSLLALRRLNLLNVQADTMERFYAWKGDVVAQLEELSIDESCDSGTDLELRNHFLMRCTGLRKIDLDHGDPLAADALVHLSGLASLENLSLYHWITDDVSRQFRERISDRTSNSRPFLCHCAAESLQSCLSSPAH</sequence>
<dbReference type="AlphaFoldDB" id="A0A9P8G365"/>
<evidence type="ECO:0000259" key="1">
    <source>
        <dbReference type="Pfam" id="PF12937"/>
    </source>
</evidence>
<feature type="non-terminal residue" evidence="2">
    <location>
        <position position="305"/>
    </location>
</feature>
<evidence type="ECO:0000313" key="2">
    <source>
        <dbReference type="EMBL" id="KAG9988160.1"/>
    </source>
</evidence>
<dbReference type="SUPFAM" id="SSF52047">
    <property type="entry name" value="RNI-like"/>
    <property type="match status" value="1"/>
</dbReference>
<dbReference type="EMBL" id="JAHFXS010000170">
    <property type="protein sequence ID" value="KAG9988160.1"/>
    <property type="molecule type" value="Genomic_DNA"/>
</dbReference>
<organism evidence="2 3">
    <name type="scientific">Aureobasidium melanogenum</name>
    <name type="common">Aureobasidium pullulans var. melanogenum</name>
    <dbReference type="NCBI Taxonomy" id="46634"/>
    <lineage>
        <taxon>Eukaryota</taxon>
        <taxon>Fungi</taxon>
        <taxon>Dikarya</taxon>
        <taxon>Ascomycota</taxon>
        <taxon>Pezizomycotina</taxon>
        <taxon>Dothideomycetes</taxon>
        <taxon>Dothideomycetidae</taxon>
        <taxon>Dothideales</taxon>
        <taxon>Saccotheciaceae</taxon>
        <taxon>Aureobasidium</taxon>
    </lineage>
</organism>
<evidence type="ECO:0000313" key="3">
    <source>
        <dbReference type="Proteomes" id="UP000729357"/>
    </source>
</evidence>
<comment type="caution">
    <text evidence="2">The sequence shown here is derived from an EMBL/GenBank/DDBJ whole genome shotgun (WGS) entry which is preliminary data.</text>
</comment>
<keyword evidence="3" id="KW-1185">Reference proteome</keyword>
<name>A0A9P8G365_AURME</name>
<gene>
    <name evidence="2" type="ORF">KCU98_g2824</name>
</gene>
<dbReference type="InterPro" id="IPR001810">
    <property type="entry name" value="F-box_dom"/>
</dbReference>
<accession>A0A9P8G365</accession>